<protein>
    <submittedName>
        <fullName evidence="1">Uncharacterized protein</fullName>
    </submittedName>
</protein>
<dbReference type="EMBL" id="MFZG01000033">
    <property type="protein sequence ID" value="OGK15710.1"/>
    <property type="molecule type" value="Genomic_DNA"/>
</dbReference>
<reference evidence="1 2" key="1">
    <citation type="journal article" date="2016" name="Nat. Commun.">
        <title>Thousands of microbial genomes shed light on interconnected biogeochemical processes in an aquifer system.</title>
        <authorList>
            <person name="Anantharaman K."/>
            <person name="Brown C.T."/>
            <person name="Hug L.A."/>
            <person name="Sharon I."/>
            <person name="Castelle C.J."/>
            <person name="Probst A.J."/>
            <person name="Thomas B.C."/>
            <person name="Singh A."/>
            <person name="Wilkins M.J."/>
            <person name="Karaoz U."/>
            <person name="Brodie E.L."/>
            <person name="Williams K.H."/>
            <person name="Hubbard S.S."/>
            <person name="Banfield J.F."/>
        </authorList>
    </citation>
    <scope>NUCLEOTIDE SEQUENCE [LARGE SCALE GENOMIC DNA]</scope>
</reference>
<dbReference type="Proteomes" id="UP000177208">
    <property type="component" value="Unassembled WGS sequence"/>
</dbReference>
<sequence>MGRKIDWDFYKVPTQSESLRGGCLDGVVKVISLGYLGIETTITSPEILFRPSSSPEIPGVKTVEAAEWSLNHDVILNPTDFDDFNSPEITRRIVRKKPEDL</sequence>
<comment type="caution">
    <text evidence="1">The sequence shown here is derived from an EMBL/GenBank/DDBJ whole genome shotgun (WGS) entry which is preliminary data.</text>
</comment>
<organism evidence="1 2">
    <name type="scientific">Candidatus Roizmanbacteria bacterium RIFCSPHIGHO2_01_FULL_39_12c</name>
    <dbReference type="NCBI Taxonomy" id="1802031"/>
    <lineage>
        <taxon>Bacteria</taxon>
        <taxon>Candidatus Roizmaniibacteriota</taxon>
    </lineage>
</organism>
<dbReference type="AlphaFoldDB" id="A0A1F7G9Y1"/>
<gene>
    <name evidence="1" type="ORF">A2774_00495</name>
</gene>
<name>A0A1F7G9Y1_9BACT</name>
<evidence type="ECO:0000313" key="1">
    <source>
        <dbReference type="EMBL" id="OGK15710.1"/>
    </source>
</evidence>
<accession>A0A1F7G9Y1</accession>
<evidence type="ECO:0000313" key="2">
    <source>
        <dbReference type="Proteomes" id="UP000177208"/>
    </source>
</evidence>
<proteinExistence type="predicted"/>